<protein>
    <recommendedName>
        <fullName evidence="1">MOSC domain-containing protein</fullName>
    </recommendedName>
</protein>
<reference evidence="2 3" key="1">
    <citation type="journal article" date="2016" name="Nat. Commun.">
        <title>Thousands of microbial genomes shed light on interconnected biogeochemical processes in an aquifer system.</title>
        <authorList>
            <person name="Anantharaman K."/>
            <person name="Brown C.T."/>
            <person name="Hug L.A."/>
            <person name="Sharon I."/>
            <person name="Castelle C.J."/>
            <person name="Probst A.J."/>
            <person name="Thomas B.C."/>
            <person name="Singh A."/>
            <person name="Wilkins M.J."/>
            <person name="Karaoz U."/>
            <person name="Brodie E.L."/>
            <person name="Williams K.H."/>
            <person name="Hubbard S.S."/>
            <person name="Banfield J.F."/>
        </authorList>
    </citation>
    <scope>NUCLEOTIDE SEQUENCE [LARGE SCALE GENOMIC DNA]</scope>
</reference>
<accession>A0A1G2I1J3</accession>
<evidence type="ECO:0000313" key="2">
    <source>
        <dbReference type="EMBL" id="OGZ68549.1"/>
    </source>
</evidence>
<dbReference type="InterPro" id="IPR005302">
    <property type="entry name" value="MoCF_Sase_C"/>
</dbReference>
<dbReference type="InterPro" id="IPR011037">
    <property type="entry name" value="Pyrv_Knase-like_insert_dom_sf"/>
</dbReference>
<evidence type="ECO:0000259" key="1">
    <source>
        <dbReference type="Pfam" id="PF03473"/>
    </source>
</evidence>
<dbReference type="PANTHER" id="PTHR36930:SF1">
    <property type="entry name" value="MOSC DOMAIN-CONTAINING PROTEIN"/>
    <property type="match status" value="1"/>
</dbReference>
<name>A0A1G2I1J3_9BACT</name>
<dbReference type="PANTHER" id="PTHR36930">
    <property type="entry name" value="METAL-SULFUR CLUSTER BIOSYNTHESIS PROTEINS YUAD-RELATED"/>
    <property type="match status" value="1"/>
</dbReference>
<dbReference type="GO" id="GO:0030170">
    <property type="term" value="F:pyridoxal phosphate binding"/>
    <property type="evidence" value="ECO:0007669"/>
    <property type="project" value="InterPro"/>
</dbReference>
<sequence length="153" mass="17039">MNGIVLSIFIASKAGEPMRSVQSVKAVAGRGLEGDRYYNTEGSFSLGRQGARQVTLINAIFFPGSGFQSIESRRNIVVYDVELMWLIGKEFKIGNAIFKGVKYCDPCDKPKNLYGQQKSFKKAFFDRGGLIAEIIESNIIYVNDLVVLPPKNY</sequence>
<comment type="caution">
    <text evidence="2">The sequence shown here is derived from an EMBL/GenBank/DDBJ whole genome shotgun (WGS) entry which is preliminary data.</text>
</comment>
<dbReference type="Proteomes" id="UP000176421">
    <property type="component" value="Unassembled WGS sequence"/>
</dbReference>
<evidence type="ECO:0000313" key="3">
    <source>
        <dbReference type="Proteomes" id="UP000176421"/>
    </source>
</evidence>
<dbReference type="InterPro" id="IPR052716">
    <property type="entry name" value="MOSC_domain"/>
</dbReference>
<dbReference type="GO" id="GO:0003824">
    <property type="term" value="F:catalytic activity"/>
    <property type="evidence" value="ECO:0007669"/>
    <property type="project" value="InterPro"/>
</dbReference>
<dbReference type="EMBL" id="MHOS01000021">
    <property type="protein sequence ID" value="OGZ68549.1"/>
    <property type="molecule type" value="Genomic_DNA"/>
</dbReference>
<dbReference type="Pfam" id="PF03473">
    <property type="entry name" value="MOSC"/>
    <property type="match status" value="1"/>
</dbReference>
<proteinExistence type="predicted"/>
<dbReference type="Gene3D" id="2.40.33.20">
    <property type="entry name" value="PK beta-barrel domain-like"/>
    <property type="match status" value="1"/>
</dbReference>
<dbReference type="AlphaFoldDB" id="A0A1G2I1J3"/>
<gene>
    <name evidence="2" type="ORF">A3D35_02300</name>
</gene>
<dbReference type="SUPFAM" id="SSF50800">
    <property type="entry name" value="PK beta-barrel domain-like"/>
    <property type="match status" value="1"/>
</dbReference>
<dbReference type="GO" id="GO:0030151">
    <property type="term" value="F:molybdenum ion binding"/>
    <property type="evidence" value="ECO:0007669"/>
    <property type="project" value="InterPro"/>
</dbReference>
<organism evidence="2 3">
    <name type="scientific">Candidatus Staskawiczbacteria bacterium RIFCSPHIGHO2_02_FULL_34_9</name>
    <dbReference type="NCBI Taxonomy" id="1802206"/>
    <lineage>
        <taxon>Bacteria</taxon>
        <taxon>Candidatus Staskawicziibacteriota</taxon>
    </lineage>
</organism>
<feature type="domain" description="MOSC" evidence="1">
    <location>
        <begin position="73"/>
        <end position="146"/>
    </location>
</feature>